<dbReference type="EMBL" id="AXCM01010712">
    <property type="status" value="NOT_ANNOTATED_CDS"/>
    <property type="molecule type" value="Genomic_DNA"/>
</dbReference>
<dbReference type="EnsemblMetazoa" id="ACUA019904-RA">
    <property type="protein sequence ID" value="ACUA019904-PA"/>
    <property type="gene ID" value="ACUA019904"/>
</dbReference>
<dbReference type="EMBL" id="AXCM01010711">
    <property type="status" value="NOT_ANNOTATED_CDS"/>
    <property type="molecule type" value="Genomic_DNA"/>
</dbReference>
<reference evidence="1" key="2">
    <citation type="submission" date="2020-05" db="UniProtKB">
        <authorList>
            <consortium name="EnsemblMetazoa"/>
        </authorList>
    </citation>
    <scope>IDENTIFICATION</scope>
    <source>
        <strain evidence="1">A-37</strain>
    </source>
</reference>
<accession>A0A182MJN2</accession>
<dbReference type="AlphaFoldDB" id="A0A182MJN2"/>
<sequence length="121" mass="13138">MDYRCRTVVVGSADVRRTRNNNLNLQLAHWGFALYARILRSPSEHPESIGVLCSLSEHPESIGVLRSQSEQPESIGVLRSGWSSGVGSGVLSESESLVAVSCYICGRVVYGASPSEWLPDC</sequence>
<evidence type="ECO:0000313" key="2">
    <source>
        <dbReference type="Proteomes" id="UP000075883"/>
    </source>
</evidence>
<dbReference type="VEuPathDB" id="VectorBase:ACUA019904"/>
<keyword evidence="2" id="KW-1185">Reference proteome</keyword>
<proteinExistence type="predicted"/>
<reference evidence="2" key="1">
    <citation type="submission" date="2013-09" db="EMBL/GenBank/DDBJ databases">
        <title>The Genome Sequence of Anopheles culicifacies species A.</title>
        <authorList>
            <consortium name="The Broad Institute Genomics Platform"/>
            <person name="Neafsey D.E."/>
            <person name="Besansky N."/>
            <person name="Howell P."/>
            <person name="Walton C."/>
            <person name="Young S.K."/>
            <person name="Zeng Q."/>
            <person name="Gargeya S."/>
            <person name="Fitzgerald M."/>
            <person name="Haas B."/>
            <person name="Abouelleil A."/>
            <person name="Allen A.W."/>
            <person name="Alvarado L."/>
            <person name="Arachchi H.M."/>
            <person name="Berlin A.M."/>
            <person name="Chapman S.B."/>
            <person name="Gainer-Dewar J."/>
            <person name="Goldberg J."/>
            <person name="Griggs A."/>
            <person name="Gujja S."/>
            <person name="Hansen M."/>
            <person name="Howarth C."/>
            <person name="Imamovic A."/>
            <person name="Ireland A."/>
            <person name="Larimer J."/>
            <person name="McCowan C."/>
            <person name="Murphy C."/>
            <person name="Pearson M."/>
            <person name="Poon T.W."/>
            <person name="Priest M."/>
            <person name="Roberts A."/>
            <person name="Saif S."/>
            <person name="Shea T."/>
            <person name="Sisk P."/>
            <person name="Sykes S."/>
            <person name="Wortman J."/>
            <person name="Nusbaum C."/>
            <person name="Birren B."/>
        </authorList>
    </citation>
    <scope>NUCLEOTIDE SEQUENCE [LARGE SCALE GENOMIC DNA]</scope>
    <source>
        <strain evidence="2">A-37</strain>
    </source>
</reference>
<protein>
    <submittedName>
        <fullName evidence="1">Uncharacterized protein</fullName>
    </submittedName>
</protein>
<organism evidence="1 2">
    <name type="scientific">Anopheles culicifacies</name>
    <dbReference type="NCBI Taxonomy" id="139723"/>
    <lineage>
        <taxon>Eukaryota</taxon>
        <taxon>Metazoa</taxon>
        <taxon>Ecdysozoa</taxon>
        <taxon>Arthropoda</taxon>
        <taxon>Hexapoda</taxon>
        <taxon>Insecta</taxon>
        <taxon>Pterygota</taxon>
        <taxon>Neoptera</taxon>
        <taxon>Endopterygota</taxon>
        <taxon>Diptera</taxon>
        <taxon>Nematocera</taxon>
        <taxon>Culicoidea</taxon>
        <taxon>Culicidae</taxon>
        <taxon>Anophelinae</taxon>
        <taxon>Anopheles</taxon>
        <taxon>culicifacies species complex</taxon>
    </lineage>
</organism>
<dbReference type="Proteomes" id="UP000075883">
    <property type="component" value="Unassembled WGS sequence"/>
</dbReference>
<evidence type="ECO:0000313" key="1">
    <source>
        <dbReference type="EnsemblMetazoa" id="ACUA019904-PA"/>
    </source>
</evidence>
<name>A0A182MJN2_9DIPT</name>